<sequence>MSGSQKPRLHPMTNRLSRRQALAALAGAGAVAAMPSSARACSRVFWNDNKVKLVGRTLDWSRHFNEEMWALPAGMERSGRVPDNAATWSSRYASLIIAGLGICTEEGINEKGLVVSLLFLDGTQYETRNSKRPGIAFYQWPQFYLDNYSTVNEVIANLDQVQIVNTGLGDEYPNGLPLHVALADRDGQSAIIEFIKGEPTIHFGRQYQVMTNEPAYDQQVANLLRYKWFGGTIDQLPGGIQADERFVRAAYTLKYLPKTDDPAQAAASMMSLMNNVSVPFGSPYSGVSGTYPTWYRSIIDPDSRRYYVQTAITPGTFWVDMDKLDLKPGAAARKLPIFDPDLVGEVGAAFKDGKPSV</sequence>
<evidence type="ECO:0000256" key="2">
    <source>
        <dbReference type="ARBA" id="ARBA00022801"/>
    </source>
</evidence>
<dbReference type="InterPro" id="IPR029055">
    <property type="entry name" value="Ntn_hydrolases_N"/>
</dbReference>
<evidence type="ECO:0000259" key="4">
    <source>
        <dbReference type="Pfam" id="PF02275"/>
    </source>
</evidence>
<reference evidence="5 6" key="1">
    <citation type="submission" date="2019-11" db="EMBL/GenBank/DDBJ databases">
        <title>Identification of a novel strain.</title>
        <authorList>
            <person name="Xu Q."/>
            <person name="Wang G."/>
        </authorList>
    </citation>
    <scope>NUCLEOTIDE SEQUENCE [LARGE SCALE GENOMIC DNA]</scope>
    <source>
        <strain evidence="6">xq</strain>
    </source>
</reference>
<dbReference type="PROSITE" id="PS51318">
    <property type="entry name" value="TAT"/>
    <property type="match status" value="1"/>
</dbReference>
<accession>A0A6I3KLI8</accession>
<dbReference type="InterPro" id="IPR052193">
    <property type="entry name" value="Peptidase_C59"/>
</dbReference>
<feature type="signal peptide" evidence="3">
    <location>
        <begin position="1"/>
        <end position="40"/>
    </location>
</feature>
<name>A0A6I3KLI8_9HYPH</name>
<organism evidence="5 6">
    <name type="scientific">Hyphomicrobium album</name>
    <dbReference type="NCBI Taxonomy" id="2665159"/>
    <lineage>
        <taxon>Bacteria</taxon>
        <taxon>Pseudomonadati</taxon>
        <taxon>Pseudomonadota</taxon>
        <taxon>Alphaproteobacteria</taxon>
        <taxon>Hyphomicrobiales</taxon>
        <taxon>Hyphomicrobiaceae</taxon>
        <taxon>Hyphomicrobium</taxon>
    </lineage>
</organism>
<evidence type="ECO:0000313" key="6">
    <source>
        <dbReference type="Proteomes" id="UP000440694"/>
    </source>
</evidence>
<keyword evidence="6" id="KW-1185">Reference proteome</keyword>
<comment type="similarity">
    <text evidence="1">Belongs to the peptidase C59 family.</text>
</comment>
<gene>
    <name evidence="5" type="ORF">GIW81_12855</name>
</gene>
<dbReference type="PANTHER" id="PTHR35527:SF2">
    <property type="entry name" value="HYDROLASE"/>
    <property type="match status" value="1"/>
</dbReference>
<keyword evidence="2 5" id="KW-0378">Hydrolase</keyword>
<comment type="caution">
    <text evidence="5">The sequence shown here is derived from an EMBL/GenBank/DDBJ whole genome shotgun (WGS) entry which is preliminary data.</text>
</comment>
<evidence type="ECO:0000256" key="3">
    <source>
        <dbReference type="SAM" id="SignalP"/>
    </source>
</evidence>
<feature type="domain" description="Choloylglycine hydrolase/NAAA C-terminal" evidence="4">
    <location>
        <begin position="41"/>
        <end position="326"/>
    </location>
</feature>
<dbReference type="PANTHER" id="PTHR35527">
    <property type="entry name" value="CHOLOYLGLYCINE HYDROLASE"/>
    <property type="match status" value="1"/>
</dbReference>
<dbReference type="EMBL" id="WMBQ01000002">
    <property type="protein sequence ID" value="MTD95223.1"/>
    <property type="molecule type" value="Genomic_DNA"/>
</dbReference>
<dbReference type="Proteomes" id="UP000440694">
    <property type="component" value="Unassembled WGS sequence"/>
</dbReference>
<dbReference type="GO" id="GO:0016787">
    <property type="term" value="F:hydrolase activity"/>
    <property type="evidence" value="ECO:0007669"/>
    <property type="project" value="UniProtKB-KW"/>
</dbReference>
<dbReference type="Gene3D" id="3.60.60.10">
    <property type="entry name" value="Penicillin V Acylase, Chain A"/>
    <property type="match status" value="1"/>
</dbReference>
<evidence type="ECO:0000313" key="5">
    <source>
        <dbReference type="EMBL" id="MTD95223.1"/>
    </source>
</evidence>
<evidence type="ECO:0000256" key="1">
    <source>
        <dbReference type="ARBA" id="ARBA00006625"/>
    </source>
</evidence>
<dbReference type="Pfam" id="PF02275">
    <property type="entry name" value="CBAH"/>
    <property type="match status" value="1"/>
</dbReference>
<dbReference type="InterPro" id="IPR029132">
    <property type="entry name" value="CBAH/NAAA_C"/>
</dbReference>
<dbReference type="SUPFAM" id="SSF56235">
    <property type="entry name" value="N-terminal nucleophile aminohydrolases (Ntn hydrolases)"/>
    <property type="match status" value="1"/>
</dbReference>
<dbReference type="AlphaFoldDB" id="A0A6I3KLI8"/>
<keyword evidence="3" id="KW-0732">Signal</keyword>
<proteinExistence type="inferred from homology"/>
<dbReference type="InterPro" id="IPR006311">
    <property type="entry name" value="TAT_signal"/>
</dbReference>
<protein>
    <submittedName>
        <fullName evidence="5">Linear amide C-N hydrolase</fullName>
    </submittedName>
</protein>
<feature type="chain" id="PRO_5026262020" evidence="3">
    <location>
        <begin position="41"/>
        <end position="357"/>
    </location>
</feature>